<accession>A0ABR1UNQ3</accession>
<comment type="caution">
    <text evidence="2">The sequence shown here is derived from an EMBL/GenBank/DDBJ whole genome shotgun (WGS) entry which is preliminary data.</text>
</comment>
<evidence type="ECO:0000313" key="2">
    <source>
        <dbReference type="EMBL" id="KAK8060555.1"/>
    </source>
</evidence>
<name>A0ABR1UNQ3_9PEZI</name>
<proteinExistence type="predicted"/>
<feature type="region of interest" description="Disordered" evidence="1">
    <location>
        <begin position="1"/>
        <end position="33"/>
    </location>
</feature>
<dbReference type="EMBL" id="JAQQWM010000006">
    <property type="protein sequence ID" value="KAK8060555.1"/>
    <property type="molecule type" value="Genomic_DNA"/>
</dbReference>
<evidence type="ECO:0000256" key="1">
    <source>
        <dbReference type="SAM" id="MobiDB-lite"/>
    </source>
</evidence>
<keyword evidence="3" id="KW-1185">Reference proteome</keyword>
<organism evidence="2 3">
    <name type="scientific">Apiospora saccharicola</name>
    <dbReference type="NCBI Taxonomy" id="335842"/>
    <lineage>
        <taxon>Eukaryota</taxon>
        <taxon>Fungi</taxon>
        <taxon>Dikarya</taxon>
        <taxon>Ascomycota</taxon>
        <taxon>Pezizomycotina</taxon>
        <taxon>Sordariomycetes</taxon>
        <taxon>Xylariomycetidae</taxon>
        <taxon>Amphisphaeriales</taxon>
        <taxon>Apiosporaceae</taxon>
        <taxon>Apiospora</taxon>
    </lineage>
</organism>
<feature type="compositionally biased region" description="Polar residues" evidence="1">
    <location>
        <begin position="18"/>
        <end position="29"/>
    </location>
</feature>
<gene>
    <name evidence="2" type="ORF">PG996_010485</name>
</gene>
<reference evidence="2 3" key="1">
    <citation type="submission" date="2023-01" db="EMBL/GenBank/DDBJ databases">
        <title>Analysis of 21 Apiospora genomes using comparative genomics revels a genus with tremendous synthesis potential of carbohydrate active enzymes and secondary metabolites.</title>
        <authorList>
            <person name="Sorensen T."/>
        </authorList>
    </citation>
    <scope>NUCLEOTIDE SEQUENCE [LARGE SCALE GENOMIC DNA]</scope>
    <source>
        <strain evidence="2 3">CBS 83171</strain>
    </source>
</reference>
<dbReference type="Proteomes" id="UP001446871">
    <property type="component" value="Unassembled WGS sequence"/>
</dbReference>
<sequence>MPRVRPTPWGMDGHESRMTGSWRSANSAEWTGDDETESSVLKLRIDAGTESLRACQGRLVTSRGMTNAASSSSSSAGVGVTIWSRDGGIVMLIRGDVVVVKQVFVAVHGIRLYRQGRAGSLPGWGLDNQVVIVFRGRLLLSRCCGRFVGGGIYAAAPFLRWMRNRLPVLLHSVIMAGVWL</sequence>
<evidence type="ECO:0000313" key="3">
    <source>
        <dbReference type="Proteomes" id="UP001446871"/>
    </source>
</evidence>
<protein>
    <submittedName>
        <fullName evidence="2">Uncharacterized protein</fullName>
    </submittedName>
</protein>